<dbReference type="Proteomes" id="UP001642483">
    <property type="component" value="Unassembled WGS sequence"/>
</dbReference>
<feature type="compositionally biased region" description="Basic residues" evidence="8">
    <location>
        <begin position="128"/>
        <end position="139"/>
    </location>
</feature>
<feature type="compositionally biased region" description="Polar residues" evidence="8">
    <location>
        <begin position="842"/>
        <end position="872"/>
    </location>
</feature>
<keyword evidence="3" id="KW-0436">Ligase</keyword>
<dbReference type="SUPFAM" id="SSF56059">
    <property type="entry name" value="Glutathione synthetase ATP-binding domain-like"/>
    <property type="match status" value="1"/>
</dbReference>
<feature type="domain" description="ATP-grasp" evidence="9">
    <location>
        <begin position="479"/>
        <end position="740"/>
    </location>
</feature>
<evidence type="ECO:0000256" key="8">
    <source>
        <dbReference type="SAM" id="MobiDB-lite"/>
    </source>
</evidence>
<reference evidence="10 11" key="1">
    <citation type="submission" date="2024-02" db="EMBL/GenBank/DDBJ databases">
        <authorList>
            <person name="Daric V."/>
            <person name="Darras S."/>
        </authorList>
    </citation>
    <scope>NUCLEOTIDE SEQUENCE [LARGE SCALE GENOMIC DNA]</scope>
</reference>
<proteinExistence type="predicted"/>
<keyword evidence="11" id="KW-1185">Reference proteome</keyword>
<sequence>MPEVVTTSHDVPSSSSLAMEFDADIKEVIPKQLNKTNASNKEFGDEFTFHPRVSSTSSRIVENSGLDFLARQQRHMDRQKKLYEDSQPPQQSSTSSQCDVTPKRQKMTGQGTLSAYASRPFTSEKSLLKRRSKMPKNHFRKDNEVLHKIDTDNMHRPIHPSTTPTLPPRAKTYYSSLSQSSTAGTLYTVGGRKKSLNDPYANFDRLQRAKMVAEKAIKYKKIFSIHGPYPIIRKALRERGWVEKEFKLPVKMKTNNKASGDSSDIDDDDDDDDDDDANKDSGIGMSPRPPVDSTENEENAPDDCYGIMGRLVRNEQPVFQWTTRTASIDWRFLQKDQIVNHFAKANFTTKVGLCMNLRMLSCFADGHSDTFFPRCYRLSNEEDKFDFIDDFRLTAASSILKVVISKHVDDNYGQDTEKIDNGQLPPPNGSHIIPTDVLLLAIKVCNMYGEERNHEDIDKDDSILKIPPSSWDQLIFHYGKLVHEGAVVLQSGSYFKQCEQALAHFKEKNPQLFIEGVKNTWIIKPGAKSRGRGILVMNNLNEILKLVAGDSTLIKDSRWVVQKYIERPLLIHATKFDVRQWFLVTDWNPVTVWIYKESYLRFSSRPFSLKNLEPCIHLCNYSVQKNFEVDANRHPLLPADNMWSDTDFRNYLRTRGCHTLWDDRIFPGMKKSIIHICQTAQDIVEYRKGSFELYGADFMIDENYNPWLIEVNSSPTMSRSTAITSKLCASVQEDTLKVILDRKKDRNCDVGQFELIFKQPAVDVPLYVGKALQVEGVTIKKPSSNLLRRSVTWNNQSHASCSNNGINGNNQNGDSQSTASKASNKPTVYSQTASCFNRPTKVTLQNSSNIQNKHSPVGSKTSRSSRLLNERTNGPVRIKMQNTLKRLTSEATNTPAKPNAFNLPKCPSGNVSVGSSGSTTSLPPSSVPSQVSLCKNSSQSRKNNSNQTPVKLLSHLEQQVQSSSNTTVHFVSSSQAKAASSMGIMHVGTAYNSMIAAANRGCLPCKVQQSPYAIPQAIVPKTFPVSGIPGGDVVAGGHVLSHPSAPAGVIAVTPQNVGLGLPFQRYFNMNADAANMVATGSQPSFNRRSVAYGNQDFRLGAPHPRVSGIYEWLSKQNNESGLSVCCYYPPSFQESNLCSQPAYVSDTDINPKQIPDILVEKKSDDLGSLRCHRKNKPEKLISTLPHDRPMYRQVDPNGPFLNKFSTKAIRKKRSVQCASDVKNFAIPKIPAQNKISFKSSLDVPVLKLFSLKHRHERSVMQKHNRYLAVSCPAIN</sequence>
<comment type="catalytic activity">
    <reaction evidence="6">
        <text>L-glutamyl-[protein] + glycine + ATP = glycyl-L-glutamyl-[protein] + ADP + phosphate + H(+)</text>
        <dbReference type="Rhea" id="RHEA:67180"/>
        <dbReference type="Rhea" id="RHEA-COMP:10208"/>
        <dbReference type="Rhea" id="RHEA-COMP:17207"/>
        <dbReference type="ChEBI" id="CHEBI:15378"/>
        <dbReference type="ChEBI" id="CHEBI:29973"/>
        <dbReference type="ChEBI" id="CHEBI:30616"/>
        <dbReference type="ChEBI" id="CHEBI:43474"/>
        <dbReference type="ChEBI" id="CHEBI:57305"/>
        <dbReference type="ChEBI" id="CHEBI:167890"/>
        <dbReference type="ChEBI" id="CHEBI:456216"/>
    </reaction>
    <physiologicalReaction direction="left-to-right" evidence="6">
        <dbReference type="Rhea" id="RHEA:67181"/>
    </physiologicalReaction>
</comment>
<evidence type="ECO:0000313" key="10">
    <source>
        <dbReference type="EMBL" id="CAK8690490.1"/>
    </source>
</evidence>
<feature type="region of interest" description="Disordered" evidence="8">
    <location>
        <begin position="75"/>
        <end position="140"/>
    </location>
</feature>
<gene>
    <name evidence="10" type="ORF">CVLEPA_LOCUS23104</name>
</gene>
<feature type="region of interest" description="Disordered" evidence="8">
    <location>
        <begin position="842"/>
        <end position="873"/>
    </location>
</feature>
<organism evidence="10 11">
    <name type="scientific">Clavelina lepadiformis</name>
    <name type="common">Light-bulb sea squirt</name>
    <name type="synonym">Ascidia lepadiformis</name>
    <dbReference type="NCBI Taxonomy" id="159417"/>
    <lineage>
        <taxon>Eukaryota</taxon>
        <taxon>Metazoa</taxon>
        <taxon>Chordata</taxon>
        <taxon>Tunicata</taxon>
        <taxon>Ascidiacea</taxon>
        <taxon>Aplousobranchia</taxon>
        <taxon>Clavelinidae</taxon>
        <taxon>Clavelina</taxon>
    </lineage>
</organism>
<keyword evidence="2" id="KW-0963">Cytoplasm</keyword>
<evidence type="ECO:0000259" key="9">
    <source>
        <dbReference type="PROSITE" id="PS50975"/>
    </source>
</evidence>
<accession>A0ABP0GFW4</accession>
<dbReference type="PANTHER" id="PTHR45870">
    <property type="entry name" value="TUBULIN MONOGLYCYLASE TTLL3"/>
    <property type="match status" value="1"/>
</dbReference>
<protein>
    <recommendedName>
        <fullName evidence="9">ATP-grasp domain-containing protein</fullName>
    </recommendedName>
</protein>
<dbReference type="PANTHER" id="PTHR45870:SF2">
    <property type="entry name" value="TUBULIN MONOGLYCYLASE TTLL3"/>
    <property type="match status" value="1"/>
</dbReference>
<evidence type="ECO:0000256" key="2">
    <source>
        <dbReference type="ARBA" id="ARBA00022490"/>
    </source>
</evidence>
<keyword evidence="5 7" id="KW-0067">ATP-binding</keyword>
<dbReference type="InterPro" id="IPR004344">
    <property type="entry name" value="TTL/TTLL_fam"/>
</dbReference>
<evidence type="ECO:0000313" key="11">
    <source>
        <dbReference type="Proteomes" id="UP001642483"/>
    </source>
</evidence>
<name>A0ABP0GFW4_CLALP</name>
<evidence type="ECO:0000256" key="5">
    <source>
        <dbReference type="ARBA" id="ARBA00022840"/>
    </source>
</evidence>
<dbReference type="PROSITE" id="PS51221">
    <property type="entry name" value="TTL"/>
    <property type="match status" value="1"/>
</dbReference>
<feature type="region of interest" description="Disordered" evidence="8">
    <location>
        <begin position="798"/>
        <end position="826"/>
    </location>
</feature>
<feature type="compositionally biased region" description="Low complexity" evidence="8">
    <location>
        <begin position="907"/>
        <end position="947"/>
    </location>
</feature>
<dbReference type="Pfam" id="PF03133">
    <property type="entry name" value="TTL"/>
    <property type="match status" value="1"/>
</dbReference>
<evidence type="ECO:0000256" key="7">
    <source>
        <dbReference type="PROSITE-ProRule" id="PRU00409"/>
    </source>
</evidence>
<keyword evidence="4 7" id="KW-0547">Nucleotide-binding</keyword>
<feature type="compositionally biased region" description="Polar residues" evidence="8">
    <location>
        <begin position="107"/>
        <end position="125"/>
    </location>
</feature>
<evidence type="ECO:0000256" key="3">
    <source>
        <dbReference type="ARBA" id="ARBA00022598"/>
    </source>
</evidence>
<comment type="subcellular location">
    <subcellularLocation>
        <location evidence="1">Cytoplasm</location>
    </subcellularLocation>
</comment>
<feature type="compositionally biased region" description="Basic and acidic residues" evidence="8">
    <location>
        <begin position="75"/>
        <end position="84"/>
    </location>
</feature>
<feature type="region of interest" description="Disordered" evidence="8">
    <location>
        <begin position="892"/>
        <end position="947"/>
    </location>
</feature>
<feature type="compositionally biased region" description="Polar residues" evidence="8">
    <location>
        <begin position="814"/>
        <end position="826"/>
    </location>
</feature>
<feature type="compositionally biased region" description="Acidic residues" evidence="8">
    <location>
        <begin position="263"/>
        <end position="277"/>
    </location>
</feature>
<dbReference type="EMBL" id="CAWYQH010000119">
    <property type="protein sequence ID" value="CAK8690490.1"/>
    <property type="molecule type" value="Genomic_DNA"/>
</dbReference>
<dbReference type="PROSITE" id="PS50975">
    <property type="entry name" value="ATP_GRASP"/>
    <property type="match status" value="1"/>
</dbReference>
<evidence type="ECO:0000256" key="4">
    <source>
        <dbReference type="ARBA" id="ARBA00022741"/>
    </source>
</evidence>
<evidence type="ECO:0000256" key="1">
    <source>
        <dbReference type="ARBA" id="ARBA00004496"/>
    </source>
</evidence>
<feature type="compositionally biased region" description="Low complexity" evidence="8">
    <location>
        <begin position="86"/>
        <end position="97"/>
    </location>
</feature>
<feature type="region of interest" description="Disordered" evidence="8">
    <location>
        <begin position="253"/>
        <end position="300"/>
    </location>
</feature>
<dbReference type="InterPro" id="IPR051437">
    <property type="entry name" value="TTLL_monoglycylase"/>
</dbReference>
<dbReference type="InterPro" id="IPR011761">
    <property type="entry name" value="ATP-grasp"/>
</dbReference>
<evidence type="ECO:0000256" key="6">
    <source>
        <dbReference type="ARBA" id="ARBA00048944"/>
    </source>
</evidence>
<comment type="caution">
    <text evidence="10">The sequence shown here is derived from an EMBL/GenBank/DDBJ whole genome shotgun (WGS) entry which is preliminary data.</text>
</comment>
<dbReference type="Gene3D" id="3.30.470.20">
    <property type="entry name" value="ATP-grasp fold, B domain"/>
    <property type="match status" value="1"/>
</dbReference>
<feature type="compositionally biased region" description="Low complexity" evidence="8">
    <location>
        <begin position="803"/>
        <end position="813"/>
    </location>
</feature>